<organism evidence="2 3">
    <name type="scientific">Costertonia aggregata</name>
    <dbReference type="NCBI Taxonomy" id="343403"/>
    <lineage>
        <taxon>Bacteria</taxon>
        <taxon>Pseudomonadati</taxon>
        <taxon>Bacteroidota</taxon>
        <taxon>Flavobacteriia</taxon>
        <taxon>Flavobacteriales</taxon>
        <taxon>Flavobacteriaceae</taxon>
        <taxon>Costertonia</taxon>
    </lineage>
</organism>
<proteinExistence type="predicted"/>
<feature type="signal peptide" evidence="1">
    <location>
        <begin position="1"/>
        <end position="24"/>
    </location>
</feature>
<reference evidence="2 3" key="1">
    <citation type="journal article" date="2006" name="Int. J. Syst. Evol. Microbiol.">
        <title>Costertonia aggregata gen. nov., sp. nov., a mesophilic marine bacterium of the family Flavobacteriaceae, isolated from a mature biofilm.</title>
        <authorList>
            <person name="Kwon K.K."/>
            <person name="Lee Y.K."/>
            <person name="Lee H.K."/>
        </authorList>
    </citation>
    <scope>NUCLEOTIDE SEQUENCE [LARGE SCALE GENOMIC DNA]</scope>
    <source>
        <strain evidence="2 3">KCCM 42265</strain>
    </source>
</reference>
<protein>
    <submittedName>
        <fullName evidence="2">Uncharacterized protein</fullName>
    </submittedName>
</protein>
<keyword evidence="3" id="KW-1185">Reference proteome</keyword>
<accession>A0A7H9AKW1</accession>
<dbReference type="RefSeq" id="WP_179240310.1">
    <property type="nucleotide sequence ID" value="NZ_CP058595.1"/>
</dbReference>
<keyword evidence="1" id="KW-0732">Signal</keyword>
<dbReference type="KEGG" id="cagg:HYG79_00950"/>
<evidence type="ECO:0000256" key="1">
    <source>
        <dbReference type="SAM" id="SignalP"/>
    </source>
</evidence>
<feature type="chain" id="PRO_5028989956" evidence="1">
    <location>
        <begin position="25"/>
        <end position="296"/>
    </location>
</feature>
<dbReference type="AlphaFoldDB" id="A0A7H9AKW1"/>
<dbReference type="Proteomes" id="UP000509302">
    <property type="component" value="Chromosome"/>
</dbReference>
<evidence type="ECO:0000313" key="2">
    <source>
        <dbReference type="EMBL" id="QLG43974.1"/>
    </source>
</evidence>
<gene>
    <name evidence="2" type="ORF">HYG79_00950</name>
</gene>
<dbReference type="EMBL" id="CP058595">
    <property type="protein sequence ID" value="QLG43974.1"/>
    <property type="molecule type" value="Genomic_DNA"/>
</dbReference>
<name>A0A7H9AKW1_9FLAO</name>
<evidence type="ECO:0000313" key="3">
    <source>
        <dbReference type="Proteomes" id="UP000509302"/>
    </source>
</evidence>
<sequence>MTVVRIRKVIVCSFLICSTFHLNAQPDNFKTQRTKMALYNVGVNALFGGVGSLINKKADETNFKTFINGFYKGAIGGTVSHVGLSMSHLIESKQNISYAWPARFVNAIGSSIVQNAAENNRMFERLHFNLYAARLEYFPYQKRFNARLFTSSIYGIAVVGSGSRFDLNTSLKSGVLFFESDGRFENALGSGRATGQVSSIGMQSDIQGDLFYKVFAEEVAHIQQYDRKVGGNAFAVKLDANWKRNSKFYKNTSKYIYFDLNGPLFFIAYAIEEGGKCNFFEQEAVNYANRIVNPCN</sequence>